<evidence type="ECO:0000313" key="2">
    <source>
        <dbReference type="EMBL" id="WYX99993.1"/>
    </source>
</evidence>
<dbReference type="SUPFAM" id="SSF143968">
    <property type="entry name" value="UbiD C-terminal domain-like"/>
    <property type="match status" value="1"/>
</dbReference>
<dbReference type="AlphaFoldDB" id="A0AAX4NEV1"/>
<dbReference type="EMBL" id="CP133772">
    <property type="protein sequence ID" value="WYX99993.1"/>
    <property type="molecule type" value="Genomic_DNA"/>
</dbReference>
<dbReference type="RefSeq" id="WP_393971950.1">
    <property type="nucleotide sequence ID" value="NZ_CP133772.1"/>
</dbReference>
<organism evidence="2 3">
    <name type="scientific">Oxyplasma meridianum</name>
    <dbReference type="NCBI Taxonomy" id="3073602"/>
    <lineage>
        <taxon>Archaea</taxon>
        <taxon>Methanobacteriati</taxon>
        <taxon>Thermoplasmatota</taxon>
        <taxon>Thermoplasmata</taxon>
        <taxon>Thermoplasmatales</taxon>
        <taxon>Thermoplasmataceae</taxon>
        <taxon>Oxyplasma</taxon>
    </lineage>
</organism>
<evidence type="ECO:0000313" key="3">
    <source>
        <dbReference type="Proteomes" id="UP001451606"/>
    </source>
</evidence>
<dbReference type="InterPro" id="IPR049381">
    <property type="entry name" value="UbiD-like_C"/>
</dbReference>
<dbReference type="Gene3D" id="3.40.1670.10">
    <property type="entry name" value="UbiD C-terminal domain-like"/>
    <property type="match status" value="1"/>
</dbReference>
<proteinExistence type="predicted"/>
<protein>
    <recommendedName>
        <fullName evidence="1">3-octaprenyl-4-hydroxybenzoate carboxy-lyase-like C-terminal domain-containing protein</fullName>
    </recommendedName>
</protein>
<accession>A0AAX4NEV1</accession>
<keyword evidence="3" id="KW-1185">Reference proteome</keyword>
<feature type="domain" description="3-octaprenyl-4-hydroxybenzoate carboxy-lyase-like C-terminal" evidence="1">
    <location>
        <begin position="64"/>
        <end position="106"/>
    </location>
</feature>
<dbReference type="Pfam" id="PF20696">
    <property type="entry name" value="UbiD_C"/>
    <property type="match status" value="1"/>
</dbReference>
<evidence type="ECO:0000259" key="1">
    <source>
        <dbReference type="Pfam" id="PF20696"/>
    </source>
</evidence>
<gene>
    <name evidence="2" type="ORF">OXIME_000543</name>
</gene>
<dbReference type="KEGG" id="omr:OXIME_000543"/>
<dbReference type="GeneID" id="95967272"/>
<name>A0AAX4NEV1_9ARCH</name>
<dbReference type="Proteomes" id="UP001451606">
    <property type="component" value="Chromosome"/>
</dbReference>
<reference evidence="2 3" key="1">
    <citation type="submission" date="2023-09" db="EMBL/GenBank/DDBJ databases">
        <authorList>
            <person name="Golyshina O.V."/>
            <person name="Lunev E.A."/>
            <person name="Bargiela R."/>
            <person name="Gaines M.C."/>
            <person name="Daum B."/>
            <person name="Bale N.J."/>
            <person name="Koenen M."/>
            <person name="Sinninghe Damst J.S."/>
            <person name="Yakimov M."/>
            <person name="Golyshin P.N."/>
        </authorList>
    </citation>
    <scope>NUCLEOTIDE SEQUENCE [LARGE SCALE GENOMIC DNA]</scope>
    <source>
        <strain evidence="2 3">M1</strain>
    </source>
</reference>
<sequence>MYIISSDITSDPDRTAGKLLFPTSGKQRKIVKDSNREKMEIVFGDSKVVISHEMYEDGKLNLQIGEDIDLTDLEKVGWALATRINPQYDMEVRNNKICMKVIKSHPEIPAISPEIMDKVRKKCTTLFSYYSVNCFQCYYYD</sequence>